<dbReference type="GO" id="GO:1902600">
    <property type="term" value="P:proton transmembrane transport"/>
    <property type="evidence" value="ECO:0007669"/>
    <property type="project" value="InterPro"/>
</dbReference>
<feature type="transmembrane region" description="Helical" evidence="7">
    <location>
        <begin position="409"/>
        <end position="429"/>
    </location>
</feature>
<keyword evidence="3 7" id="KW-0812">Transmembrane</keyword>
<evidence type="ECO:0000256" key="2">
    <source>
        <dbReference type="ARBA" id="ARBA00022448"/>
    </source>
</evidence>
<keyword evidence="2" id="KW-0813">Transport</keyword>
<feature type="domain" description="Cation/H+ exchanger transmembrane" evidence="8">
    <location>
        <begin position="36"/>
        <end position="424"/>
    </location>
</feature>
<dbReference type="GeneID" id="88173599"/>
<evidence type="ECO:0000256" key="5">
    <source>
        <dbReference type="ARBA" id="ARBA00023065"/>
    </source>
</evidence>
<feature type="transmembrane region" description="Helical" evidence="7">
    <location>
        <begin position="315"/>
        <end position="332"/>
    </location>
</feature>
<protein>
    <recommendedName>
        <fullName evidence="8">Cation/H+ exchanger transmembrane domain-containing protein</fullName>
    </recommendedName>
</protein>
<comment type="subcellular location">
    <subcellularLocation>
        <location evidence="1">Membrane</location>
        <topology evidence="1">Multi-pass membrane protein</topology>
    </subcellularLocation>
</comment>
<sequence>MANVTTSSVAGVVAGKNPLVYSASSPYTIFLFQAVLILAFCQILHWPLKKIRQPRVIAEVIAGIILGPTVMGRIPGFSAMCFPQASKQGLSLVANIGIILFLFIVGLEVDLKYIKKNLTAAVSVGIINMAIPFAIGCGIAKALYNHYKEEDQDVSFTTQMVFIAVAMCITAFPVLVRILIELNLIGDLVGTIVLSSGIINDLTGWILLALVVTLANADNGIQTLYILLLAVAWFFVLLYPVKYLFTLYLRRWTNDLTSGQPSPLLMILIISMVFTSAFYTDIIGVHPIFGAFMVGVIIPRDNGYVIRITEKLEDLIYILMIPIYFAVVGLSVDLTKLNKGIDWAFCIAVIALAMSGKIMGGFIGAKLNGFCWRDSLTVGVLMSCKGIVEIIVLNVGLNAKIISERVYSMFVVMAVVTTFLTTPLTMWVYPPKYRKGTSNWSDDKKGKEGENEEMLSETTTKLSIASLDRFGFSGVLLLLKKIDAISNLMLLLKDLEKDRPGANIFAIHLREFTSRTSHLLEASSAGDSSKNEQEYADSISILSIVKAFSTMLDINFLAKSLLSPINSFMVSVNDQVTGPGNFLLTSASPSGLFQASTEGDFEMYKQVLEECKCHVGVLIPNTTKFSEGTKTIRLIFNQDDRLSSSDLLALHLVHRFALVHPDIHVYVRSTASRNKEFEHQFEEYLESSREDVFLHISYFKTLSDIMEKKEEEFGGSLFVVSNEFMEDHLEDMVRHGQSKEFDTLVVRAK</sequence>
<dbReference type="InterPro" id="IPR038770">
    <property type="entry name" value="Na+/solute_symporter_sf"/>
</dbReference>
<keyword evidence="4 7" id="KW-1133">Transmembrane helix</keyword>
<feature type="transmembrane region" description="Helical" evidence="7">
    <location>
        <begin position="344"/>
        <end position="364"/>
    </location>
</feature>
<feature type="transmembrane region" description="Helical" evidence="7">
    <location>
        <begin position="27"/>
        <end position="44"/>
    </location>
</feature>
<reference evidence="9 10" key="1">
    <citation type="submission" date="2023-10" db="EMBL/GenBank/DDBJ databases">
        <title>Draft Genome Sequence of Candida saopaulonensis from a very Premature Infant with Sepsis.</title>
        <authorList>
            <person name="Ning Y."/>
            <person name="Dai R."/>
            <person name="Xiao M."/>
            <person name="Xu Y."/>
            <person name="Yan Q."/>
            <person name="Zhang L."/>
        </authorList>
    </citation>
    <scope>NUCLEOTIDE SEQUENCE [LARGE SCALE GENOMIC DNA]</scope>
    <source>
        <strain evidence="9 10">19XY460</strain>
    </source>
</reference>
<evidence type="ECO:0000313" key="10">
    <source>
        <dbReference type="Proteomes" id="UP001338582"/>
    </source>
</evidence>
<dbReference type="PANTHER" id="PTHR32468:SF0">
    <property type="entry name" value="K(+)_H(+) ANTIPORTER 1"/>
    <property type="match status" value="1"/>
</dbReference>
<feature type="transmembrane region" description="Helical" evidence="7">
    <location>
        <begin position="56"/>
        <end position="77"/>
    </location>
</feature>
<evidence type="ECO:0000256" key="4">
    <source>
        <dbReference type="ARBA" id="ARBA00022989"/>
    </source>
</evidence>
<keyword evidence="5" id="KW-0406">Ion transport</keyword>
<feature type="transmembrane region" description="Helical" evidence="7">
    <location>
        <begin position="188"/>
        <end position="212"/>
    </location>
</feature>
<proteinExistence type="predicted"/>
<dbReference type="KEGG" id="asau:88173599"/>
<dbReference type="PANTHER" id="PTHR32468">
    <property type="entry name" value="CATION/H + ANTIPORTER"/>
    <property type="match status" value="1"/>
</dbReference>
<feature type="transmembrane region" description="Helical" evidence="7">
    <location>
        <begin position="376"/>
        <end position="397"/>
    </location>
</feature>
<feature type="transmembrane region" description="Helical" evidence="7">
    <location>
        <begin position="224"/>
        <end position="245"/>
    </location>
</feature>
<evidence type="ECO:0000256" key="7">
    <source>
        <dbReference type="SAM" id="Phobius"/>
    </source>
</evidence>
<dbReference type="InterPro" id="IPR050794">
    <property type="entry name" value="CPA2_transporter"/>
</dbReference>
<feature type="transmembrane region" description="Helical" evidence="7">
    <location>
        <begin position="121"/>
        <end position="144"/>
    </location>
</feature>
<dbReference type="Proteomes" id="UP001338582">
    <property type="component" value="Chromosome 3"/>
</dbReference>
<keyword evidence="6 7" id="KW-0472">Membrane</keyword>
<feature type="transmembrane region" description="Helical" evidence="7">
    <location>
        <begin position="265"/>
        <end position="295"/>
    </location>
</feature>
<name>A0AAX4H9N0_9ASCO</name>
<evidence type="ECO:0000259" key="8">
    <source>
        <dbReference type="Pfam" id="PF00999"/>
    </source>
</evidence>
<evidence type="ECO:0000256" key="6">
    <source>
        <dbReference type="ARBA" id="ARBA00023136"/>
    </source>
</evidence>
<dbReference type="GO" id="GO:0015297">
    <property type="term" value="F:antiporter activity"/>
    <property type="evidence" value="ECO:0007669"/>
    <property type="project" value="InterPro"/>
</dbReference>
<evidence type="ECO:0000313" key="9">
    <source>
        <dbReference type="EMBL" id="WPK25228.1"/>
    </source>
</evidence>
<dbReference type="GO" id="GO:0016020">
    <property type="term" value="C:membrane"/>
    <property type="evidence" value="ECO:0007669"/>
    <property type="project" value="UniProtKB-SubCell"/>
</dbReference>
<gene>
    <name evidence="9" type="ORF">PUMCH_002534</name>
</gene>
<dbReference type="Pfam" id="PF00999">
    <property type="entry name" value="Na_H_Exchanger"/>
    <property type="match status" value="1"/>
</dbReference>
<accession>A0AAX4H9N0</accession>
<organism evidence="9 10">
    <name type="scientific">Australozyma saopauloensis</name>
    <dbReference type="NCBI Taxonomy" id="291208"/>
    <lineage>
        <taxon>Eukaryota</taxon>
        <taxon>Fungi</taxon>
        <taxon>Dikarya</taxon>
        <taxon>Ascomycota</taxon>
        <taxon>Saccharomycotina</taxon>
        <taxon>Pichiomycetes</taxon>
        <taxon>Metschnikowiaceae</taxon>
        <taxon>Australozyma</taxon>
    </lineage>
</organism>
<feature type="transmembrane region" description="Helical" evidence="7">
    <location>
        <begin position="156"/>
        <end position="176"/>
    </location>
</feature>
<dbReference type="InterPro" id="IPR006153">
    <property type="entry name" value="Cation/H_exchanger_TM"/>
</dbReference>
<dbReference type="AlphaFoldDB" id="A0AAX4H9N0"/>
<evidence type="ECO:0000256" key="1">
    <source>
        <dbReference type="ARBA" id="ARBA00004141"/>
    </source>
</evidence>
<dbReference type="RefSeq" id="XP_062877611.1">
    <property type="nucleotide sequence ID" value="XM_063021541.1"/>
</dbReference>
<keyword evidence="10" id="KW-1185">Reference proteome</keyword>
<dbReference type="Gene3D" id="1.20.1530.20">
    <property type="match status" value="1"/>
</dbReference>
<dbReference type="EMBL" id="CP138896">
    <property type="protein sequence ID" value="WPK25228.1"/>
    <property type="molecule type" value="Genomic_DNA"/>
</dbReference>
<feature type="transmembrane region" description="Helical" evidence="7">
    <location>
        <begin position="89"/>
        <end position="109"/>
    </location>
</feature>
<evidence type="ECO:0000256" key="3">
    <source>
        <dbReference type="ARBA" id="ARBA00022692"/>
    </source>
</evidence>